<dbReference type="EMBL" id="GBRH01274740">
    <property type="protein sequence ID" value="JAD23155.1"/>
    <property type="molecule type" value="Transcribed_RNA"/>
</dbReference>
<sequence length="22" mass="2519">MKIVLGWENLTSIRSGDQFPVK</sequence>
<name>A0A0A8YCF6_ARUDO</name>
<reference evidence="1" key="1">
    <citation type="submission" date="2014-09" db="EMBL/GenBank/DDBJ databases">
        <authorList>
            <person name="Magalhaes I.L.F."/>
            <person name="Oliveira U."/>
            <person name="Santos F.R."/>
            <person name="Vidigal T.H.D.A."/>
            <person name="Brescovit A.D."/>
            <person name="Santos A.J."/>
        </authorList>
    </citation>
    <scope>NUCLEOTIDE SEQUENCE</scope>
    <source>
        <tissue evidence="1">Shoot tissue taken approximately 20 cm above the soil surface</tissue>
    </source>
</reference>
<accession>A0A0A8YCF6</accession>
<proteinExistence type="predicted"/>
<evidence type="ECO:0000313" key="1">
    <source>
        <dbReference type="EMBL" id="JAD23155.1"/>
    </source>
</evidence>
<reference evidence="1" key="2">
    <citation type="journal article" date="2015" name="Data Brief">
        <title>Shoot transcriptome of the giant reed, Arundo donax.</title>
        <authorList>
            <person name="Barrero R.A."/>
            <person name="Guerrero F.D."/>
            <person name="Moolhuijzen P."/>
            <person name="Goolsby J.A."/>
            <person name="Tidwell J."/>
            <person name="Bellgard S.E."/>
            <person name="Bellgard M.I."/>
        </authorList>
    </citation>
    <scope>NUCLEOTIDE SEQUENCE</scope>
    <source>
        <tissue evidence="1">Shoot tissue taken approximately 20 cm above the soil surface</tissue>
    </source>
</reference>
<organism evidence="1">
    <name type="scientific">Arundo donax</name>
    <name type="common">Giant reed</name>
    <name type="synonym">Donax arundinaceus</name>
    <dbReference type="NCBI Taxonomy" id="35708"/>
    <lineage>
        <taxon>Eukaryota</taxon>
        <taxon>Viridiplantae</taxon>
        <taxon>Streptophyta</taxon>
        <taxon>Embryophyta</taxon>
        <taxon>Tracheophyta</taxon>
        <taxon>Spermatophyta</taxon>
        <taxon>Magnoliopsida</taxon>
        <taxon>Liliopsida</taxon>
        <taxon>Poales</taxon>
        <taxon>Poaceae</taxon>
        <taxon>PACMAD clade</taxon>
        <taxon>Arundinoideae</taxon>
        <taxon>Arundineae</taxon>
        <taxon>Arundo</taxon>
    </lineage>
</organism>
<dbReference type="AlphaFoldDB" id="A0A0A8YCF6"/>
<protein>
    <submittedName>
        <fullName evidence="1">Uncharacterized protein</fullName>
    </submittedName>
</protein>